<evidence type="ECO:0000256" key="1">
    <source>
        <dbReference type="ARBA" id="ARBA00010923"/>
    </source>
</evidence>
<accession>A0A0W7WEI6</accession>
<proteinExistence type="inferred from homology"/>
<dbReference type="PANTHER" id="PTHR30408:SF13">
    <property type="entry name" value="TYPE I RESTRICTION ENZYME HINDI SPECIFICITY SUBUNIT"/>
    <property type="match status" value="1"/>
</dbReference>
<keyword evidence="3" id="KW-0238">DNA-binding</keyword>
<dbReference type="Gene3D" id="3.90.220.20">
    <property type="entry name" value="DNA methylase specificity domains"/>
    <property type="match status" value="2"/>
</dbReference>
<feature type="domain" description="Type I restriction modification DNA specificity" evidence="4">
    <location>
        <begin position="23"/>
        <end position="140"/>
    </location>
</feature>
<feature type="domain" description="Type I restriction modification DNA specificity" evidence="4">
    <location>
        <begin position="188"/>
        <end position="335"/>
    </location>
</feature>
<dbReference type="InterPro" id="IPR000055">
    <property type="entry name" value="Restrct_endonuc_typeI_TRD"/>
</dbReference>
<reference evidence="5 6" key="1">
    <citation type="submission" date="2015-12" db="EMBL/GenBank/DDBJ databases">
        <authorList>
            <person name="Shamseldin A."/>
            <person name="Moawad H."/>
            <person name="Abd El-Rahim W.M."/>
            <person name="Sadowsky M.J."/>
        </authorList>
    </citation>
    <scope>NUCLEOTIDE SEQUENCE [LARGE SCALE GENOMIC DNA]</scope>
    <source>
        <strain evidence="5 6">SJ5A-1</strain>
    </source>
</reference>
<name>A0A0W7WEI6_9RHOB</name>
<evidence type="ECO:0000256" key="2">
    <source>
        <dbReference type="ARBA" id="ARBA00022747"/>
    </source>
</evidence>
<dbReference type="GO" id="GO:0009307">
    <property type="term" value="P:DNA restriction-modification system"/>
    <property type="evidence" value="ECO:0007669"/>
    <property type="project" value="UniProtKB-KW"/>
</dbReference>
<comment type="caution">
    <text evidence="5">The sequence shown here is derived from an EMBL/GenBank/DDBJ whole genome shotgun (WGS) entry which is preliminary data.</text>
</comment>
<dbReference type="Proteomes" id="UP000054396">
    <property type="component" value="Unassembled WGS sequence"/>
</dbReference>
<evidence type="ECO:0000256" key="3">
    <source>
        <dbReference type="ARBA" id="ARBA00023125"/>
    </source>
</evidence>
<dbReference type="SUPFAM" id="SSF116734">
    <property type="entry name" value="DNA methylase specificity domain"/>
    <property type="match status" value="2"/>
</dbReference>
<dbReference type="CDD" id="cd17251">
    <property type="entry name" value="RMtype1_S_HinAWORF1578P-TRD2-CR2_like"/>
    <property type="match status" value="1"/>
</dbReference>
<gene>
    <name evidence="5" type="ORF">AVJ23_19800</name>
</gene>
<sequence>MIGGQLKLADAYLISEADFEEIQKRSRVHRWDVLISMIGTVGEVFLVKDEPDFAIKNIGLFKSKDEARGRWLYYFLKTPTAQQDIIGKSRGTTQSYIPLGELRRLPIAAPESAEAMTGITDVLRVLDDKIELNRRMSGTLEEMARALYRSWFVDFDPVHARALGQSPAHMDATTAALFPDSFGPDGLPKGWEMGTISDLGRVVTGKTPSTKQPENYGDFCPFVKIPDMHGKMFVLSSSSWLSESGVQRQRNQLLAPGSVSVSCIATPGLVAINPSSAMTNQQINSVEPVQGFSTEFVYWTCVQAANDVLLGGSGGSVFHNTNKSTFSAIPIVLGPQKIRDAFTEIVAPWHSKILHLEKESQTLAALRDTLLPRLMSGELRIREAEKQVEEVTA</sequence>
<keyword evidence="6" id="KW-1185">Reference proteome</keyword>
<keyword evidence="2" id="KW-0680">Restriction system</keyword>
<dbReference type="Pfam" id="PF01420">
    <property type="entry name" value="Methylase_S"/>
    <property type="match status" value="2"/>
</dbReference>
<dbReference type="EMBL" id="LPXO01000018">
    <property type="protein sequence ID" value="KUF09041.1"/>
    <property type="molecule type" value="Genomic_DNA"/>
</dbReference>
<protein>
    <recommendedName>
        <fullName evidence="4">Type I restriction modification DNA specificity domain-containing protein</fullName>
    </recommendedName>
</protein>
<comment type="similarity">
    <text evidence="1">Belongs to the type-I restriction system S methylase family.</text>
</comment>
<dbReference type="AlphaFoldDB" id="A0A0W7WEI6"/>
<dbReference type="InterPro" id="IPR052021">
    <property type="entry name" value="Type-I_RS_S_subunit"/>
</dbReference>
<dbReference type="STRING" id="1685382.AVJ23_19800"/>
<evidence type="ECO:0000313" key="6">
    <source>
        <dbReference type="Proteomes" id="UP000054396"/>
    </source>
</evidence>
<dbReference type="PANTHER" id="PTHR30408">
    <property type="entry name" value="TYPE-1 RESTRICTION ENZYME ECOKI SPECIFICITY PROTEIN"/>
    <property type="match status" value="1"/>
</dbReference>
<evidence type="ECO:0000313" key="5">
    <source>
        <dbReference type="EMBL" id="KUF09041.1"/>
    </source>
</evidence>
<dbReference type="GO" id="GO:0003677">
    <property type="term" value="F:DNA binding"/>
    <property type="evidence" value="ECO:0007669"/>
    <property type="project" value="UniProtKB-KW"/>
</dbReference>
<dbReference type="InterPro" id="IPR044946">
    <property type="entry name" value="Restrct_endonuc_typeI_TRD_sf"/>
</dbReference>
<organism evidence="5 6">
    <name type="scientific">Pseudoponticoccus marisrubri</name>
    <dbReference type="NCBI Taxonomy" id="1685382"/>
    <lineage>
        <taxon>Bacteria</taxon>
        <taxon>Pseudomonadati</taxon>
        <taxon>Pseudomonadota</taxon>
        <taxon>Alphaproteobacteria</taxon>
        <taxon>Rhodobacterales</taxon>
        <taxon>Roseobacteraceae</taxon>
        <taxon>Pseudoponticoccus</taxon>
    </lineage>
</organism>
<evidence type="ECO:0000259" key="4">
    <source>
        <dbReference type="Pfam" id="PF01420"/>
    </source>
</evidence>